<dbReference type="PROSITE" id="PS51195">
    <property type="entry name" value="Q_MOTIF"/>
    <property type="match status" value="1"/>
</dbReference>
<evidence type="ECO:0000256" key="8">
    <source>
        <dbReference type="SAM" id="MobiDB-lite"/>
    </source>
</evidence>
<dbReference type="InterPro" id="IPR001650">
    <property type="entry name" value="Helicase_C-like"/>
</dbReference>
<comment type="similarity">
    <text evidence="5 7">Belongs to the DEAD box helicase family.</text>
</comment>
<dbReference type="InterPro" id="IPR014014">
    <property type="entry name" value="RNA_helicase_DEAD_Q_motif"/>
</dbReference>
<dbReference type="RefSeq" id="WP_172245866.1">
    <property type="nucleotide sequence ID" value="NZ_BMDD01000004.1"/>
</dbReference>
<evidence type="ECO:0000256" key="2">
    <source>
        <dbReference type="ARBA" id="ARBA00022801"/>
    </source>
</evidence>
<dbReference type="PROSITE" id="PS00039">
    <property type="entry name" value="DEAD_ATP_HELICASE"/>
    <property type="match status" value="1"/>
</dbReference>
<dbReference type="PROSITE" id="PS51194">
    <property type="entry name" value="HELICASE_CTER"/>
    <property type="match status" value="1"/>
</dbReference>
<dbReference type="CDD" id="cd18787">
    <property type="entry name" value="SF2_C_DEAD"/>
    <property type="match status" value="1"/>
</dbReference>
<dbReference type="PROSITE" id="PS51192">
    <property type="entry name" value="HELICASE_ATP_BIND_1"/>
    <property type="match status" value="1"/>
</dbReference>
<dbReference type="InterPro" id="IPR014001">
    <property type="entry name" value="Helicase_ATP-bd"/>
</dbReference>
<dbReference type="CDD" id="cd00268">
    <property type="entry name" value="DEADc"/>
    <property type="match status" value="1"/>
</dbReference>
<dbReference type="SUPFAM" id="SSF52540">
    <property type="entry name" value="P-loop containing nucleoside triphosphate hydrolases"/>
    <property type="match status" value="1"/>
</dbReference>
<dbReference type="InterPro" id="IPR027417">
    <property type="entry name" value="P-loop_NTPase"/>
</dbReference>
<feature type="region of interest" description="Disordered" evidence="8">
    <location>
        <begin position="375"/>
        <end position="560"/>
    </location>
</feature>
<dbReference type="Pfam" id="PF00271">
    <property type="entry name" value="Helicase_C"/>
    <property type="match status" value="1"/>
</dbReference>
<keyword evidence="2 7" id="KW-0378">Hydrolase</keyword>
<evidence type="ECO:0008006" key="14">
    <source>
        <dbReference type="Google" id="ProtNLM"/>
    </source>
</evidence>
<feature type="compositionally biased region" description="Polar residues" evidence="8">
    <location>
        <begin position="456"/>
        <end position="466"/>
    </location>
</feature>
<dbReference type="InterPro" id="IPR044742">
    <property type="entry name" value="DEAD/DEAH_RhlB"/>
</dbReference>
<protein>
    <recommendedName>
        <fullName evidence="14">DEAD/DEAH box helicase</fullName>
    </recommendedName>
</protein>
<evidence type="ECO:0000256" key="7">
    <source>
        <dbReference type="RuleBase" id="RU000492"/>
    </source>
</evidence>
<keyword evidence="3 7" id="KW-0347">Helicase</keyword>
<evidence type="ECO:0000256" key="1">
    <source>
        <dbReference type="ARBA" id="ARBA00022741"/>
    </source>
</evidence>
<feature type="domain" description="Helicase ATP-binding" evidence="9">
    <location>
        <begin position="32"/>
        <end position="209"/>
    </location>
</feature>
<reference evidence="13" key="1">
    <citation type="journal article" date="2019" name="Int. J. Syst. Evol. Microbiol.">
        <title>The Global Catalogue of Microorganisms (GCM) 10K type strain sequencing project: providing services to taxonomists for standard genome sequencing and annotation.</title>
        <authorList>
            <consortium name="The Broad Institute Genomics Platform"/>
            <consortium name="The Broad Institute Genome Sequencing Center for Infectious Disease"/>
            <person name="Wu L."/>
            <person name="Ma J."/>
        </authorList>
    </citation>
    <scope>NUCLEOTIDE SEQUENCE [LARGE SCALE GENOMIC DNA]</scope>
    <source>
        <strain evidence="13">CCM 8702</strain>
    </source>
</reference>
<dbReference type="SMART" id="SM00490">
    <property type="entry name" value="HELICc"/>
    <property type="match status" value="1"/>
</dbReference>
<dbReference type="PANTHER" id="PTHR47959:SF13">
    <property type="entry name" value="ATP-DEPENDENT RNA HELICASE RHLE"/>
    <property type="match status" value="1"/>
</dbReference>
<evidence type="ECO:0000259" key="9">
    <source>
        <dbReference type="PROSITE" id="PS51192"/>
    </source>
</evidence>
<evidence type="ECO:0000256" key="4">
    <source>
        <dbReference type="ARBA" id="ARBA00022840"/>
    </source>
</evidence>
<evidence type="ECO:0000256" key="3">
    <source>
        <dbReference type="ARBA" id="ARBA00022806"/>
    </source>
</evidence>
<organism evidence="12 13">
    <name type="scientific">Saccharibacillus endophyticus</name>
    <dbReference type="NCBI Taxonomy" id="2060666"/>
    <lineage>
        <taxon>Bacteria</taxon>
        <taxon>Bacillati</taxon>
        <taxon>Bacillota</taxon>
        <taxon>Bacilli</taxon>
        <taxon>Bacillales</taxon>
        <taxon>Paenibacillaceae</taxon>
        <taxon>Saccharibacillus</taxon>
    </lineage>
</organism>
<dbReference type="InterPro" id="IPR000629">
    <property type="entry name" value="RNA-helicase_DEAD-box_CS"/>
</dbReference>
<dbReference type="Gene3D" id="3.40.50.300">
    <property type="entry name" value="P-loop containing nucleotide triphosphate hydrolases"/>
    <property type="match status" value="2"/>
</dbReference>
<dbReference type="SMART" id="SM00487">
    <property type="entry name" value="DEXDc"/>
    <property type="match status" value="1"/>
</dbReference>
<evidence type="ECO:0000256" key="5">
    <source>
        <dbReference type="ARBA" id="ARBA00038437"/>
    </source>
</evidence>
<dbReference type="EMBL" id="BMDD01000004">
    <property type="protein sequence ID" value="GGH82964.1"/>
    <property type="molecule type" value="Genomic_DNA"/>
</dbReference>
<dbReference type="Pfam" id="PF00270">
    <property type="entry name" value="DEAD"/>
    <property type="match status" value="1"/>
</dbReference>
<keyword evidence="4 7" id="KW-0067">ATP-binding</keyword>
<evidence type="ECO:0000259" key="11">
    <source>
        <dbReference type="PROSITE" id="PS51195"/>
    </source>
</evidence>
<feature type="compositionally biased region" description="Low complexity" evidence="8">
    <location>
        <begin position="384"/>
        <end position="397"/>
    </location>
</feature>
<keyword evidence="13" id="KW-1185">Reference proteome</keyword>
<dbReference type="InterPro" id="IPR050079">
    <property type="entry name" value="DEAD_box_RNA_helicase"/>
</dbReference>
<evidence type="ECO:0000313" key="12">
    <source>
        <dbReference type="EMBL" id="GGH82964.1"/>
    </source>
</evidence>
<feature type="domain" description="Helicase C-terminal" evidence="10">
    <location>
        <begin position="236"/>
        <end position="380"/>
    </location>
</feature>
<keyword evidence="1 7" id="KW-0547">Nucleotide-binding</keyword>
<evidence type="ECO:0000313" key="13">
    <source>
        <dbReference type="Proteomes" id="UP000605427"/>
    </source>
</evidence>
<comment type="caution">
    <text evidence="12">The sequence shown here is derived from an EMBL/GenBank/DDBJ whole genome shotgun (WGS) entry which is preliminary data.</text>
</comment>
<dbReference type="Proteomes" id="UP000605427">
    <property type="component" value="Unassembled WGS sequence"/>
</dbReference>
<dbReference type="PANTHER" id="PTHR47959">
    <property type="entry name" value="ATP-DEPENDENT RNA HELICASE RHLE-RELATED"/>
    <property type="match status" value="1"/>
</dbReference>
<evidence type="ECO:0000259" key="10">
    <source>
        <dbReference type="PROSITE" id="PS51194"/>
    </source>
</evidence>
<feature type="compositionally biased region" description="Low complexity" evidence="8">
    <location>
        <begin position="404"/>
        <end position="429"/>
    </location>
</feature>
<feature type="domain" description="DEAD-box RNA helicase Q" evidence="11">
    <location>
        <begin position="1"/>
        <end position="29"/>
    </location>
</feature>
<gene>
    <name evidence="12" type="ORF">GCM10007362_35080</name>
</gene>
<proteinExistence type="inferred from homology"/>
<feature type="short sequence motif" description="Q motif" evidence="6">
    <location>
        <begin position="1"/>
        <end position="29"/>
    </location>
</feature>
<name>A0ABQ1ZZ38_9BACL</name>
<sequence>MTFNDLNLIPSILKALQKENYASPTPIQQQAIPVALEGRDVLGCAQTGTGKTAAFSLPIIQRLSAGATPTTAGKRPIRSLILTPTRELAIQIYDNIRAYSRYTDLRSQVIVGGVSQTPQERELKRGTDILIATPGRLLDLMNQKHVNLDYIEILVLDEADRMLDMGFIRDVQKIIAKVPAKKQTLFFSATMPQEIADLVDSLLVNPAKVEITPVSSTVDRIRQAVYLVDKPNKQKLLNDILKDASIESALVFTRTKHGANRVARLLDRAGISALAIHGDKSQNARQTALNNFKNGTTRVLVATDIAARGIDIDELSHVINFNLPNIPETYVHRIGRTGRAGRDGISISFCETEELPYLKDIQKLIGKTIPEVTDHAYPMTGETPAAPQPAQKGQQQGRGRRGESQSAQGQSQGQSRQNAVKPAPKAKAPQNENRAAAKSPAVKNEGRPNAPKKTTAKPNAPQTAGQAQAADKAPVTAGTKPQQAPKNRPAGQPARANGSKPANAQAGGEANRNRAPKKPQNGPRAAADGKRPRTGGRPQPGTAASARASANKKWTDGQWAADTLYRASYGLSGDKA</sequence>
<accession>A0ABQ1ZZ38</accession>
<dbReference type="InterPro" id="IPR011545">
    <property type="entry name" value="DEAD/DEAH_box_helicase_dom"/>
</dbReference>
<evidence type="ECO:0000256" key="6">
    <source>
        <dbReference type="PROSITE-ProRule" id="PRU00552"/>
    </source>
</evidence>